<dbReference type="KEGG" id="pxi:J5O05_01425"/>
<dbReference type="Proteomes" id="UP000664904">
    <property type="component" value="Chromosome"/>
</dbReference>
<evidence type="ECO:0000256" key="1">
    <source>
        <dbReference type="SAM" id="Phobius"/>
    </source>
</evidence>
<name>A0A975DIA9_9GAMM</name>
<keyword evidence="3" id="KW-1185">Reference proteome</keyword>
<protein>
    <submittedName>
        <fullName evidence="2">Uncharacterized protein</fullName>
    </submittedName>
</protein>
<keyword evidence="1" id="KW-0472">Membrane</keyword>
<accession>A0A975DIA9</accession>
<feature type="transmembrane region" description="Helical" evidence="1">
    <location>
        <begin position="52"/>
        <end position="68"/>
    </location>
</feature>
<sequence length="189" mass="22391">MAFHDSSPERRNLSVLSLSIIIFYLAEGRLTDSIVRLQVVNVKFERPEVLCFFLWGVLVWFLFRYWVIHQGSWKKEFYEELNFAPKFVYYRYLTKKFGLGDDFTRAYYSDRHYVRIISISGSKPRFTHINKSENNNQLQESKEIDSFADKCILFVVAICLFFKKPSLSGYFVPYLLFLWAIILGGWSAI</sequence>
<evidence type="ECO:0000313" key="2">
    <source>
        <dbReference type="EMBL" id="QTH71662.1"/>
    </source>
</evidence>
<dbReference type="EMBL" id="CP072133">
    <property type="protein sequence ID" value="QTH71662.1"/>
    <property type="molecule type" value="Genomic_DNA"/>
</dbReference>
<proteinExistence type="predicted"/>
<reference evidence="2" key="1">
    <citation type="submission" date="2021-03" db="EMBL/GenBank/DDBJ databases">
        <title>Complete Genome of Pseudoalteromonas xiamenensis STKMTI.2, a new potential marine bacterium producing anti-Vibrio compounds.</title>
        <authorList>
            <person name="Handayani D.P."/>
            <person name="Isnansetyo A."/>
            <person name="Istiqomah I."/>
            <person name="Jumina J."/>
        </authorList>
    </citation>
    <scope>NUCLEOTIDE SEQUENCE</scope>
    <source>
        <strain evidence="2">STKMTI.2</strain>
    </source>
</reference>
<feature type="transmembrane region" description="Helical" evidence="1">
    <location>
        <begin position="169"/>
        <end position="188"/>
    </location>
</feature>
<keyword evidence="1" id="KW-1133">Transmembrane helix</keyword>
<dbReference type="RefSeq" id="WP_208843288.1">
    <property type="nucleotide sequence ID" value="NZ_CP072133.1"/>
</dbReference>
<evidence type="ECO:0000313" key="3">
    <source>
        <dbReference type="Proteomes" id="UP000664904"/>
    </source>
</evidence>
<organism evidence="2 3">
    <name type="scientific">Pseudoalteromonas xiamenensis</name>
    <dbReference type="NCBI Taxonomy" id="882626"/>
    <lineage>
        <taxon>Bacteria</taxon>
        <taxon>Pseudomonadati</taxon>
        <taxon>Pseudomonadota</taxon>
        <taxon>Gammaproteobacteria</taxon>
        <taxon>Alteromonadales</taxon>
        <taxon>Pseudoalteromonadaceae</taxon>
        <taxon>Pseudoalteromonas</taxon>
    </lineage>
</organism>
<gene>
    <name evidence="2" type="ORF">J5O05_01425</name>
</gene>
<dbReference type="AlphaFoldDB" id="A0A975DIA9"/>
<keyword evidence="1" id="KW-0812">Transmembrane</keyword>